<comment type="caution">
    <text evidence="10">The sequence shown here is derived from an EMBL/GenBank/DDBJ whole genome shotgun (WGS) entry which is preliminary data.</text>
</comment>
<feature type="region of interest" description="Disordered" evidence="8">
    <location>
        <begin position="177"/>
        <end position="214"/>
    </location>
</feature>
<evidence type="ECO:0000256" key="3">
    <source>
        <dbReference type="ARBA" id="ARBA00022833"/>
    </source>
</evidence>
<evidence type="ECO:0000259" key="9">
    <source>
        <dbReference type="PROSITE" id="PS50048"/>
    </source>
</evidence>
<dbReference type="STRING" id="708187.A0A1Q8RUF6"/>
<feature type="compositionally biased region" description="Low complexity" evidence="8">
    <location>
        <begin position="184"/>
        <end position="194"/>
    </location>
</feature>
<sequence length="934" mass="100953">MDHDAAVLDPALRSAKSIETNGPRLDGTPLISASHDNDVTAAAAAAATAAGGQSYIEEQGQGQGHHSHQHLPESPETPLSAHGGGLSSGETPQHDVQHDTLHGGNPDDPKRPRACEACRGLKVRCEPDPSDAEGPCKRCKKAGRNCVITMPTRKRQKKTDSRVAELEKKIDALTASLQARGSSTAPTTAAASAPAPAPAPAPAKPTFTAPKDDYPFQTRGWGNHGMARAWADEVTHAGSAQDGHMADKTPQYDSLIPPAAGQKRKFGDGGDVAIDMTESGSRPAPPIRMGSDYADVVERGILSADKAAELFGRYNSLMMPHMPAVVFPPGTTAEETRRAKPLLFLAIMSAASSESPNVQRRLVKELMQIFAEKIIITGEKSLEIIQALQVAVIWYWPPEHFEELKFYQLVHIGAVMALDIGLGRKAGDRKMQVPYQWRNHPFKRAPPPNSTSVECRRAWLAAYFLAANTAMALHRPNLVRWTSFMAESMEVLQTASDAAPTDKYFCHLVWTHRLAEEVGIQFAMDDPAVVLNITDSRTQYSLRMLERDLEKYSNSVPKEEMQSTLRMSFHVLSLYMHEIALHNQLEDIRPPFDTATLKDGMLTSLNLTTSHINALSACLSAIDGIFDAFLAMEVPSVRCLPVFNFVRVAYAVVVLIKMYFSATAPESELGKVIDKDNMKVEYYLDALLEKFRAAASDDRSRPAAKFLVVLVMLRSWFLKQNRGVSTGAEAGAASHQAVRTSRASAQRDASAAPPAAVEEQQQRTYQPGPPAVQEYPAANTPLHLLSEIATNDRSGRGTNNLLWNPPSAARQSFMYDSGVAPSPMETGPASAPDTTSSGTATADNSKNNNAATFASAPWLNPAWTGDLQDAGLNMGFTEGLSLEELTSGFGGSPGSLSNGMRYVVAQDPWLSSMGGLGDIFDGMPGSSGPPMFPM</sequence>
<dbReference type="GO" id="GO:0001216">
    <property type="term" value="F:DNA-binding transcription activator activity"/>
    <property type="evidence" value="ECO:0007669"/>
    <property type="project" value="UniProtKB-ARBA"/>
</dbReference>
<proteinExistence type="predicted"/>
<feature type="region of interest" description="Disordered" evidence="8">
    <location>
        <begin position="728"/>
        <end position="775"/>
    </location>
</feature>
<dbReference type="PROSITE" id="PS50048">
    <property type="entry name" value="ZN2_CY6_FUNGAL_2"/>
    <property type="match status" value="1"/>
</dbReference>
<evidence type="ECO:0000256" key="4">
    <source>
        <dbReference type="ARBA" id="ARBA00023015"/>
    </source>
</evidence>
<dbReference type="GO" id="GO:0008270">
    <property type="term" value="F:zinc ion binding"/>
    <property type="evidence" value="ECO:0007669"/>
    <property type="project" value="InterPro"/>
</dbReference>
<keyword evidence="7" id="KW-0539">Nucleus</keyword>
<dbReference type="Pfam" id="PF00172">
    <property type="entry name" value="Zn_clus"/>
    <property type="match status" value="1"/>
</dbReference>
<dbReference type="AlphaFoldDB" id="A0A1Q8RUF6"/>
<keyword evidence="3" id="KW-0862">Zinc</keyword>
<accession>A0A1Q8RUF6</accession>
<keyword evidence="11" id="KW-1185">Reference proteome</keyword>
<gene>
    <name evidence="10" type="ORF">CCHL11_00275</name>
</gene>
<evidence type="ECO:0000313" key="11">
    <source>
        <dbReference type="Proteomes" id="UP000186583"/>
    </source>
</evidence>
<organism evidence="10 11">
    <name type="scientific">Colletotrichum chlorophyti</name>
    <dbReference type="NCBI Taxonomy" id="708187"/>
    <lineage>
        <taxon>Eukaryota</taxon>
        <taxon>Fungi</taxon>
        <taxon>Dikarya</taxon>
        <taxon>Ascomycota</taxon>
        <taxon>Pezizomycotina</taxon>
        <taxon>Sordariomycetes</taxon>
        <taxon>Hypocreomycetidae</taxon>
        <taxon>Glomerellales</taxon>
        <taxon>Glomerellaceae</taxon>
        <taxon>Colletotrichum</taxon>
    </lineage>
</organism>
<dbReference type="FunFam" id="4.10.240.10:FF:000003">
    <property type="entry name" value="C6 transcription factor (Leu3)"/>
    <property type="match status" value="1"/>
</dbReference>
<dbReference type="CDD" id="cd00067">
    <property type="entry name" value="GAL4"/>
    <property type="match status" value="1"/>
</dbReference>
<dbReference type="PROSITE" id="PS00463">
    <property type="entry name" value="ZN2_CY6_FUNGAL_1"/>
    <property type="match status" value="1"/>
</dbReference>
<feature type="region of interest" description="Disordered" evidence="8">
    <location>
        <begin position="817"/>
        <end position="848"/>
    </location>
</feature>
<dbReference type="GO" id="GO:0000976">
    <property type="term" value="F:transcription cis-regulatory region binding"/>
    <property type="evidence" value="ECO:0007669"/>
    <property type="project" value="TreeGrafter"/>
</dbReference>
<dbReference type="InterPro" id="IPR051089">
    <property type="entry name" value="prtT"/>
</dbReference>
<keyword evidence="4" id="KW-0805">Transcription regulation</keyword>
<dbReference type="Gene3D" id="4.10.240.10">
    <property type="entry name" value="Zn(2)-C6 fungal-type DNA-binding domain"/>
    <property type="match status" value="1"/>
</dbReference>
<dbReference type="EMBL" id="MPGH01000088">
    <property type="protein sequence ID" value="OLN88016.1"/>
    <property type="molecule type" value="Genomic_DNA"/>
</dbReference>
<evidence type="ECO:0000256" key="7">
    <source>
        <dbReference type="ARBA" id="ARBA00023242"/>
    </source>
</evidence>
<feature type="region of interest" description="Disordered" evidence="8">
    <location>
        <begin position="1"/>
        <end position="112"/>
    </location>
</feature>
<evidence type="ECO:0000256" key="6">
    <source>
        <dbReference type="ARBA" id="ARBA00023163"/>
    </source>
</evidence>
<dbReference type="OrthoDB" id="8062037at2759"/>
<protein>
    <submittedName>
        <fullName evidence="10">Transcriptional regulator WAR1</fullName>
    </submittedName>
</protein>
<feature type="compositionally biased region" description="Basic and acidic residues" evidence="8">
    <location>
        <begin position="92"/>
        <end position="112"/>
    </location>
</feature>
<reference evidence="10 11" key="1">
    <citation type="submission" date="2016-11" db="EMBL/GenBank/DDBJ databases">
        <title>Draft Genome Assembly of Colletotrichum chlorophyti a pathogen of herbaceous plants.</title>
        <authorList>
            <person name="Gan P."/>
            <person name="Narusaka M."/>
            <person name="Tsushima A."/>
            <person name="Narusaka Y."/>
            <person name="Takano Y."/>
            <person name="Shirasu K."/>
        </authorList>
    </citation>
    <scope>NUCLEOTIDE SEQUENCE [LARGE SCALE GENOMIC DNA]</scope>
    <source>
        <strain evidence="10 11">NTL11</strain>
    </source>
</reference>
<dbReference type="InterPro" id="IPR036864">
    <property type="entry name" value="Zn2-C6_fun-type_DNA-bd_sf"/>
</dbReference>
<dbReference type="CDD" id="cd12148">
    <property type="entry name" value="fungal_TF_MHR"/>
    <property type="match status" value="1"/>
</dbReference>
<dbReference type="PANTHER" id="PTHR31845">
    <property type="entry name" value="FINGER DOMAIN PROTEIN, PUTATIVE-RELATED"/>
    <property type="match status" value="1"/>
</dbReference>
<evidence type="ECO:0000256" key="2">
    <source>
        <dbReference type="ARBA" id="ARBA00022723"/>
    </source>
</evidence>
<feature type="domain" description="Zn(2)-C6 fungal-type" evidence="9">
    <location>
        <begin position="114"/>
        <end position="148"/>
    </location>
</feature>
<keyword evidence="2" id="KW-0479">Metal-binding</keyword>
<dbReference type="PANTHER" id="PTHR31845:SF39">
    <property type="entry name" value="TRANSCRIPTION FACTOR PBCR-RELATED"/>
    <property type="match status" value="1"/>
</dbReference>
<evidence type="ECO:0000256" key="1">
    <source>
        <dbReference type="ARBA" id="ARBA00004123"/>
    </source>
</evidence>
<keyword evidence="5" id="KW-0238">DNA-binding</keyword>
<feature type="compositionally biased region" description="Low complexity" evidence="8">
    <location>
        <begin position="40"/>
        <end position="50"/>
    </location>
</feature>
<dbReference type="GO" id="GO:0005634">
    <property type="term" value="C:nucleus"/>
    <property type="evidence" value="ECO:0007669"/>
    <property type="project" value="UniProtKB-SubCell"/>
</dbReference>
<evidence type="ECO:0000256" key="8">
    <source>
        <dbReference type="SAM" id="MobiDB-lite"/>
    </source>
</evidence>
<dbReference type="Proteomes" id="UP000186583">
    <property type="component" value="Unassembled WGS sequence"/>
</dbReference>
<dbReference type="SUPFAM" id="SSF57701">
    <property type="entry name" value="Zn2/Cys6 DNA-binding domain"/>
    <property type="match status" value="1"/>
</dbReference>
<dbReference type="SMART" id="SM00066">
    <property type="entry name" value="GAL4"/>
    <property type="match status" value="1"/>
</dbReference>
<dbReference type="InterPro" id="IPR001138">
    <property type="entry name" value="Zn2Cys6_DnaBD"/>
</dbReference>
<feature type="compositionally biased region" description="Polar residues" evidence="8">
    <location>
        <begin position="832"/>
        <end position="848"/>
    </location>
</feature>
<keyword evidence="6" id="KW-0804">Transcription</keyword>
<feature type="compositionally biased region" description="Low complexity" evidence="8">
    <location>
        <begin position="741"/>
        <end position="763"/>
    </location>
</feature>
<name>A0A1Q8RUF6_9PEZI</name>
<dbReference type="GO" id="GO:0000981">
    <property type="term" value="F:DNA-binding transcription factor activity, RNA polymerase II-specific"/>
    <property type="evidence" value="ECO:0007669"/>
    <property type="project" value="InterPro"/>
</dbReference>
<evidence type="ECO:0000256" key="5">
    <source>
        <dbReference type="ARBA" id="ARBA00023125"/>
    </source>
</evidence>
<comment type="subcellular location">
    <subcellularLocation>
        <location evidence="1">Nucleus</location>
    </subcellularLocation>
</comment>
<evidence type="ECO:0000313" key="10">
    <source>
        <dbReference type="EMBL" id="OLN88016.1"/>
    </source>
</evidence>